<sequence length="467" mass="55081">MGECSTHEKNGKSILRDDDAVERSSTAEDLDTLKDDSESMDNMDSENKKEMIPDSRSLIDVITEMQGKENRNTEWFLKAERRMEEEIKKMNLWGELRYIDAENAEEKDIKEKEKKGVTELTKEWDTNKEAESGNECKGDDTSVWYQNQGDDRNAETQQKKEKNGGINQWSEEQLEREIDREVERMYIVYQNLTKAKQRKYYLHVYGGHAEKIKLGCAQNKEAVPMHYSFLTNFKKMKEKWEMEELYWETTSRVTLEKIRDYSLRLEELKRGNIEDLSNETKPGKPSQKGSSGRLENLKYLSCAKKMSVRKSNPFQESEKEVHSNNERMENNLNEEIFLVLSPYNILEGDDVNEHVKNGIIIQLIDFGYNVYERIKNELSRILIKPIFLVYTNIKTDTLHIFPPETKWLGKMGIIRIDKRETERIEEFKCRKPKPISYLNLDVTKFLCRIKEGDFFSSNVPHCYRFLN</sequence>
<dbReference type="AlphaFoldDB" id="A0A8X6YTQ8"/>
<feature type="region of interest" description="Disordered" evidence="1">
    <location>
        <begin position="1"/>
        <end position="55"/>
    </location>
</feature>
<feature type="compositionally biased region" description="Basic and acidic residues" evidence="1">
    <location>
        <begin position="1"/>
        <end position="37"/>
    </location>
</feature>
<dbReference type="OrthoDB" id="10666737at2759"/>
<accession>A0A8X6YTQ8</accession>
<organism evidence="2 3">
    <name type="scientific">Trichonephila inaurata madagascariensis</name>
    <dbReference type="NCBI Taxonomy" id="2747483"/>
    <lineage>
        <taxon>Eukaryota</taxon>
        <taxon>Metazoa</taxon>
        <taxon>Ecdysozoa</taxon>
        <taxon>Arthropoda</taxon>
        <taxon>Chelicerata</taxon>
        <taxon>Arachnida</taxon>
        <taxon>Araneae</taxon>
        <taxon>Araneomorphae</taxon>
        <taxon>Entelegynae</taxon>
        <taxon>Araneoidea</taxon>
        <taxon>Nephilidae</taxon>
        <taxon>Trichonephila</taxon>
        <taxon>Trichonephila inaurata</taxon>
    </lineage>
</organism>
<protein>
    <submittedName>
        <fullName evidence="2">Uncharacterized protein</fullName>
    </submittedName>
</protein>
<evidence type="ECO:0000256" key="1">
    <source>
        <dbReference type="SAM" id="MobiDB-lite"/>
    </source>
</evidence>
<dbReference type="EMBL" id="BMAV01021835">
    <property type="protein sequence ID" value="GFY76307.1"/>
    <property type="molecule type" value="Genomic_DNA"/>
</dbReference>
<name>A0A8X6YTQ8_9ARAC</name>
<evidence type="ECO:0000313" key="3">
    <source>
        <dbReference type="Proteomes" id="UP000886998"/>
    </source>
</evidence>
<feature type="region of interest" description="Disordered" evidence="1">
    <location>
        <begin position="121"/>
        <end position="168"/>
    </location>
</feature>
<dbReference type="Proteomes" id="UP000886998">
    <property type="component" value="Unassembled WGS sequence"/>
</dbReference>
<comment type="caution">
    <text evidence="2">The sequence shown here is derived from an EMBL/GenBank/DDBJ whole genome shotgun (WGS) entry which is preliminary data.</text>
</comment>
<reference evidence="2" key="1">
    <citation type="submission" date="2020-08" db="EMBL/GenBank/DDBJ databases">
        <title>Multicomponent nature underlies the extraordinary mechanical properties of spider dragline silk.</title>
        <authorList>
            <person name="Kono N."/>
            <person name="Nakamura H."/>
            <person name="Mori M."/>
            <person name="Yoshida Y."/>
            <person name="Ohtoshi R."/>
            <person name="Malay A.D."/>
            <person name="Moran D.A.P."/>
            <person name="Tomita M."/>
            <person name="Numata K."/>
            <person name="Arakawa K."/>
        </authorList>
    </citation>
    <scope>NUCLEOTIDE SEQUENCE</scope>
</reference>
<keyword evidence="3" id="KW-1185">Reference proteome</keyword>
<feature type="compositionally biased region" description="Basic and acidic residues" evidence="1">
    <location>
        <begin position="121"/>
        <end position="140"/>
    </location>
</feature>
<gene>
    <name evidence="2" type="ORF">TNIN_213851</name>
</gene>
<proteinExistence type="predicted"/>
<evidence type="ECO:0000313" key="2">
    <source>
        <dbReference type="EMBL" id="GFY76307.1"/>
    </source>
</evidence>
<feature type="compositionally biased region" description="Basic and acidic residues" evidence="1">
    <location>
        <begin position="149"/>
        <end position="163"/>
    </location>
</feature>